<dbReference type="EMBL" id="JABEZZ010000012">
    <property type="protein sequence ID" value="MBA0600777.1"/>
    <property type="molecule type" value="Genomic_DNA"/>
</dbReference>
<sequence length="167" mass="18588">WNRLENLLVQGSKDRDFSAKDALQPVLKLLLGPDGEELRTLVIKEAVRVTEAFTLCTFVDTYNSVPSFMRSLIFNGNGALAMSSAELQSMMELRDQVFRIWGLLRSSENFDPALLQPILQILQQPEARSLGGRVVGGITQRLAARLLQQVLRMPMAPTSSLSALDTR</sequence>
<reference evidence="2 3" key="1">
    <citation type="journal article" date="2019" name="Genome Biol. Evol.">
        <title>Insights into the evolution of the New World diploid cottons (Gossypium, subgenus Houzingenia) based on genome sequencing.</title>
        <authorList>
            <person name="Grover C.E."/>
            <person name="Arick M.A. 2nd"/>
            <person name="Thrash A."/>
            <person name="Conover J.L."/>
            <person name="Sanders W.S."/>
            <person name="Peterson D.G."/>
            <person name="Frelichowski J.E."/>
            <person name="Scheffler J.A."/>
            <person name="Scheffler B.E."/>
            <person name="Wendel J.F."/>
        </authorList>
    </citation>
    <scope>NUCLEOTIDE SEQUENCE [LARGE SCALE GENOMIC DNA]</scope>
    <source>
        <strain evidence="2">8</strain>
        <tissue evidence="2">Leaf</tissue>
    </source>
</reference>
<organism evidence="2 3">
    <name type="scientific">Gossypium raimondii</name>
    <name type="common">Peruvian cotton</name>
    <name type="synonym">Gossypium klotzschianum subsp. raimondii</name>
    <dbReference type="NCBI Taxonomy" id="29730"/>
    <lineage>
        <taxon>Eukaryota</taxon>
        <taxon>Viridiplantae</taxon>
        <taxon>Streptophyta</taxon>
        <taxon>Embryophyta</taxon>
        <taxon>Tracheophyta</taxon>
        <taxon>Spermatophyta</taxon>
        <taxon>Magnoliopsida</taxon>
        <taxon>eudicotyledons</taxon>
        <taxon>Gunneridae</taxon>
        <taxon>Pentapetalae</taxon>
        <taxon>rosids</taxon>
        <taxon>malvids</taxon>
        <taxon>Malvales</taxon>
        <taxon>Malvaceae</taxon>
        <taxon>Malvoideae</taxon>
        <taxon>Gossypium</taxon>
    </lineage>
</organism>
<comment type="similarity">
    <text evidence="1">Belongs to the protein kinase superfamily. ADCK protein kinase family.</text>
</comment>
<dbReference type="InterPro" id="IPR050154">
    <property type="entry name" value="UbiB_kinase"/>
</dbReference>
<evidence type="ECO:0000313" key="2">
    <source>
        <dbReference type="EMBL" id="MBA0600777.1"/>
    </source>
</evidence>
<feature type="non-terminal residue" evidence="2">
    <location>
        <position position="1"/>
    </location>
</feature>
<evidence type="ECO:0000256" key="1">
    <source>
        <dbReference type="ARBA" id="ARBA00009670"/>
    </source>
</evidence>
<dbReference type="PANTHER" id="PTHR10566">
    <property type="entry name" value="CHAPERONE-ACTIVITY OF BC1 COMPLEX CABC1 -RELATED"/>
    <property type="match status" value="1"/>
</dbReference>
<proteinExistence type="inferred from homology"/>
<protein>
    <submittedName>
        <fullName evidence="2">Uncharacterized protein</fullName>
    </submittedName>
</protein>
<name>A0A7J8QGW4_GOSRA</name>
<dbReference type="AlphaFoldDB" id="A0A7J8QGW4"/>
<accession>A0A7J8QGW4</accession>
<dbReference type="Proteomes" id="UP000593578">
    <property type="component" value="Unassembled WGS sequence"/>
</dbReference>
<gene>
    <name evidence="2" type="ORF">Gorai_003976</name>
</gene>
<comment type="caution">
    <text evidence="2">The sequence shown here is derived from an EMBL/GenBank/DDBJ whole genome shotgun (WGS) entry which is preliminary data.</text>
</comment>
<dbReference type="PANTHER" id="PTHR10566:SF120">
    <property type="entry name" value="PROTEIN ACTIVITY OF BC1 COMPLEX KINASE 3, CHLOROPLASTIC"/>
    <property type="match status" value="1"/>
</dbReference>
<evidence type="ECO:0000313" key="3">
    <source>
        <dbReference type="Proteomes" id="UP000593578"/>
    </source>
</evidence>